<gene>
    <name evidence="1" type="ORF">LCGC14_1967560</name>
</gene>
<comment type="caution">
    <text evidence="1">The sequence shown here is derived from an EMBL/GenBank/DDBJ whole genome shotgun (WGS) entry which is preliminary data.</text>
</comment>
<accession>A0A0F9HR43</accession>
<protein>
    <submittedName>
        <fullName evidence="1">Uncharacterized protein</fullName>
    </submittedName>
</protein>
<proteinExistence type="predicted"/>
<dbReference type="EMBL" id="LAZR01021781">
    <property type="protein sequence ID" value="KKL84150.1"/>
    <property type="molecule type" value="Genomic_DNA"/>
</dbReference>
<reference evidence="1" key="1">
    <citation type="journal article" date="2015" name="Nature">
        <title>Complex archaea that bridge the gap between prokaryotes and eukaryotes.</title>
        <authorList>
            <person name="Spang A."/>
            <person name="Saw J.H."/>
            <person name="Jorgensen S.L."/>
            <person name="Zaremba-Niedzwiedzka K."/>
            <person name="Martijn J."/>
            <person name="Lind A.E."/>
            <person name="van Eijk R."/>
            <person name="Schleper C."/>
            <person name="Guy L."/>
            <person name="Ettema T.J."/>
        </authorList>
    </citation>
    <scope>NUCLEOTIDE SEQUENCE</scope>
</reference>
<sequence length="89" mass="9666">MGNDGILVSLTEPTESNIGKFTWLQILTDGTRKWYERSDGGWSLVKTEPAPATADHNHGGLNLAHDGAKMEITKLTVVNGIITELEFGV</sequence>
<dbReference type="AlphaFoldDB" id="A0A0F9HR43"/>
<name>A0A0F9HR43_9ZZZZ</name>
<organism evidence="1">
    <name type="scientific">marine sediment metagenome</name>
    <dbReference type="NCBI Taxonomy" id="412755"/>
    <lineage>
        <taxon>unclassified sequences</taxon>
        <taxon>metagenomes</taxon>
        <taxon>ecological metagenomes</taxon>
    </lineage>
</organism>
<evidence type="ECO:0000313" key="1">
    <source>
        <dbReference type="EMBL" id="KKL84150.1"/>
    </source>
</evidence>